<dbReference type="OrthoDB" id="9806160at2"/>
<dbReference type="RefSeq" id="WP_053398897.1">
    <property type="nucleotide sequence ID" value="NZ_DAWBWQ010000148.1"/>
</dbReference>
<comment type="caution">
    <text evidence="3">The sequence shown here is derived from an EMBL/GenBank/DDBJ whole genome shotgun (WGS) entry which is preliminary data.</text>
</comment>
<proteinExistence type="predicted"/>
<evidence type="ECO:0000313" key="4">
    <source>
        <dbReference type="Proteomes" id="UP000036951"/>
    </source>
</evidence>
<feature type="domain" description="Acyltransferase 3" evidence="2">
    <location>
        <begin position="19"/>
        <end position="322"/>
    </location>
</feature>
<name>A0A8E1UPP1_9BACT</name>
<keyword evidence="1" id="KW-0812">Transmembrane</keyword>
<keyword evidence="3" id="KW-0012">Acyltransferase</keyword>
<feature type="transmembrane region" description="Helical" evidence="1">
    <location>
        <begin position="38"/>
        <end position="61"/>
    </location>
</feature>
<keyword evidence="4" id="KW-1185">Reference proteome</keyword>
<feature type="transmembrane region" description="Helical" evidence="1">
    <location>
        <begin position="12"/>
        <end position="32"/>
    </location>
</feature>
<dbReference type="InterPro" id="IPR002656">
    <property type="entry name" value="Acyl_transf_3_dom"/>
</dbReference>
<keyword evidence="3" id="KW-0808">Transferase</keyword>
<dbReference type="GO" id="GO:0000271">
    <property type="term" value="P:polysaccharide biosynthetic process"/>
    <property type="evidence" value="ECO:0007669"/>
    <property type="project" value="TreeGrafter"/>
</dbReference>
<protein>
    <submittedName>
        <fullName evidence="3">Acyltransferase</fullName>
    </submittedName>
</protein>
<feature type="transmembrane region" description="Helical" evidence="1">
    <location>
        <begin position="128"/>
        <end position="146"/>
    </location>
</feature>
<feature type="transmembrane region" description="Helical" evidence="1">
    <location>
        <begin position="247"/>
        <end position="264"/>
    </location>
</feature>
<feature type="transmembrane region" description="Helical" evidence="1">
    <location>
        <begin position="305"/>
        <end position="332"/>
    </location>
</feature>
<dbReference type="PANTHER" id="PTHR23028:SF53">
    <property type="entry name" value="ACYL_TRANSF_3 DOMAIN-CONTAINING PROTEIN"/>
    <property type="match status" value="1"/>
</dbReference>
<feature type="transmembrane region" description="Helical" evidence="1">
    <location>
        <begin position="186"/>
        <end position="203"/>
    </location>
</feature>
<feature type="transmembrane region" description="Helical" evidence="1">
    <location>
        <begin position="273"/>
        <end position="293"/>
    </location>
</feature>
<reference evidence="3 4" key="1">
    <citation type="submission" date="2015-06" db="EMBL/GenBank/DDBJ databases">
        <title>Prevotella sp. 109, sp. nov., a novel member of the family Prevotellaceae isolated from human faeces.</title>
        <authorList>
            <person name="Shkoporov A.N."/>
            <person name="Chaplin A.V."/>
            <person name="Kafarskaia L.I."/>
            <person name="Efimov B.A."/>
        </authorList>
    </citation>
    <scope>NUCLEOTIDE SEQUENCE [LARGE SCALE GENOMIC DNA]</scope>
    <source>
        <strain evidence="3 4">109</strain>
    </source>
</reference>
<dbReference type="GO" id="GO:0016020">
    <property type="term" value="C:membrane"/>
    <property type="evidence" value="ECO:0007669"/>
    <property type="project" value="TreeGrafter"/>
</dbReference>
<organism evidence="3 4">
    <name type="scientific">Xylanibacter rarus</name>
    <dbReference type="NCBI Taxonomy" id="1676614"/>
    <lineage>
        <taxon>Bacteria</taxon>
        <taxon>Pseudomonadati</taxon>
        <taxon>Bacteroidota</taxon>
        <taxon>Bacteroidia</taxon>
        <taxon>Bacteroidales</taxon>
        <taxon>Prevotellaceae</taxon>
        <taxon>Xylanibacter</taxon>
    </lineage>
</organism>
<keyword evidence="1" id="KW-0472">Membrane</keyword>
<dbReference type="AlphaFoldDB" id="A0A8E1UPP1"/>
<keyword evidence="1" id="KW-1133">Transmembrane helix</keyword>
<dbReference type="EMBL" id="LFQU01000025">
    <property type="protein sequence ID" value="KOO67805.1"/>
    <property type="molecule type" value="Genomic_DNA"/>
</dbReference>
<evidence type="ECO:0000259" key="2">
    <source>
        <dbReference type="Pfam" id="PF01757"/>
    </source>
</evidence>
<feature type="transmembrane region" description="Helical" evidence="1">
    <location>
        <begin position="215"/>
        <end position="235"/>
    </location>
</feature>
<dbReference type="Pfam" id="PF01757">
    <property type="entry name" value="Acyl_transf_3"/>
    <property type="match status" value="1"/>
</dbReference>
<evidence type="ECO:0000256" key="1">
    <source>
        <dbReference type="SAM" id="Phobius"/>
    </source>
</evidence>
<accession>A0A8E1UPP1</accession>
<evidence type="ECO:0000313" key="3">
    <source>
        <dbReference type="EMBL" id="KOO67805.1"/>
    </source>
</evidence>
<dbReference type="GO" id="GO:0016747">
    <property type="term" value="F:acyltransferase activity, transferring groups other than amino-acyl groups"/>
    <property type="evidence" value="ECO:0007669"/>
    <property type="project" value="InterPro"/>
</dbReference>
<sequence>MIKAINLSDISRYRSELMGLAMIFVMLFHVWMPKSNPMYGFVRCGNVGVDMFLFLSGIGLWYAWSKKPTLKNFFWRRYIRIYPAWILMACLYYIPAFINTPGGGYSRNVPDLVANILINWSFWRIDDLTFWFIPAIMMMYTFAPAYMKLIEKHPEYRWLAVAAMVLAVMVQYYPPVHKAVGHVEIFFSRIPIFLIGINCGALVKGGRSLDGSSLWLVLLIFVMSLAMCVEFEESWRGRFPLFLERMVYIPLTVSMILLLVKLLCHTPAIICRALAFVGTVSLELYLIHIQFVMKYITPYKLGYCLTALIMIAVSLVLAWLLHRLVSFVIGFLPKNI</sequence>
<dbReference type="PANTHER" id="PTHR23028">
    <property type="entry name" value="ACETYLTRANSFERASE"/>
    <property type="match status" value="1"/>
</dbReference>
<gene>
    <name evidence="3" type="ORF">ACU52_11640</name>
</gene>
<feature type="transmembrane region" description="Helical" evidence="1">
    <location>
        <begin position="81"/>
        <end position="98"/>
    </location>
</feature>
<feature type="transmembrane region" description="Helical" evidence="1">
    <location>
        <begin position="158"/>
        <end position="174"/>
    </location>
</feature>
<dbReference type="Proteomes" id="UP000036951">
    <property type="component" value="Unassembled WGS sequence"/>
</dbReference>
<dbReference type="InterPro" id="IPR050879">
    <property type="entry name" value="Acyltransferase_3"/>
</dbReference>